<dbReference type="Gene3D" id="3.40.1190.10">
    <property type="entry name" value="Mur-like, catalytic domain"/>
    <property type="match status" value="1"/>
</dbReference>
<dbReference type="SUPFAM" id="SSF53623">
    <property type="entry name" value="MurD-like peptide ligases, catalytic domain"/>
    <property type="match status" value="1"/>
</dbReference>
<dbReference type="Gene3D" id="3.90.190.20">
    <property type="entry name" value="Mur ligase, C-terminal domain"/>
    <property type="match status" value="1"/>
</dbReference>
<dbReference type="InterPro" id="IPR036615">
    <property type="entry name" value="Mur_ligase_C_dom_sf"/>
</dbReference>
<dbReference type="PATRIC" id="fig|1172190.3.peg.696"/>
<evidence type="ECO:0000256" key="1">
    <source>
        <dbReference type="ARBA" id="ARBA00004496"/>
    </source>
</evidence>
<dbReference type="OrthoDB" id="9809796at2"/>
<comment type="catalytic activity">
    <reaction evidence="7 8">
        <text>UDP-N-acetyl-alpha-D-muramoyl-L-alanine + D-glutamate + ATP = UDP-N-acetyl-alpha-D-muramoyl-L-alanyl-D-glutamate + ADP + phosphate + H(+)</text>
        <dbReference type="Rhea" id="RHEA:16429"/>
        <dbReference type="ChEBI" id="CHEBI:15378"/>
        <dbReference type="ChEBI" id="CHEBI:29986"/>
        <dbReference type="ChEBI" id="CHEBI:30616"/>
        <dbReference type="ChEBI" id="CHEBI:43474"/>
        <dbReference type="ChEBI" id="CHEBI:83898"/>
        <dbReference type="ChEBI" id="CHEBI:83900"/>
        <dbReference type="ChEBI" id="CHEBI:456216"/>
        <dbReference type="EC" id="6.3.2.9"/>
    </reaction>
</comment>
<keyword evidence="5 7" id="KW-0547">Nucleotide-binding</keyword>
<sequence>MQKVSLFGYGKTTKALAKVVKNATFYDDKCLKPFRDEDGFMIKPSNEFNPKYSCLEISSPGISPSNTLIKISKNLISEYDYFADVSPLKVWISGTNGKTTTTQMMQHLLASKGSVCGGNIGTPLALLDKDAKIWLLETSSFTLHYTNKAAPNIYVLLPLSPDHVSWHGSMKDYVNAKLKPLSFMREGEVAIIPEAYKDTPTDAHLITYKDETSLAEYFDIDANKVKFKGAFLADALLAMAVDKILFDEINYEKINTFTLEAHRQEELRDAKQRLWVNDTKATNIDATIVALKRYKDSYIHLILGGDDKGVELDELFEYMQNLSLKIYTIGSNKEKLSNLAQKYQIEFTTCKNLSSAITKIDKRLKKDETALLSPAASSLDEFSSYMQRGNEFKNAVRKLKFST</sequence>
<dbReference type="eggNOG" id="COG0771">
    <property type="taxonomic scope" value="Bacteria"/>
</dbReference>
<dbReference type="InterPro" id="IPR004101">
    <property type="entry name" value="Mur_ligase_C"/>
</dbReference>
<comment type="pathway">
    <text evidence="2 7 8">Cell wall biogenesis; peptidoglycan biosynthesis.</text>
</comment>
<evidence type="ECO:0000313" key="12">
    <source>
        <dbReference type="Proteomes" id="UP000015520"/>
    </source>
</evidence>
<dbReference type="Proteomes" id="UP000015520">
    <property type="component" value="Unassembled WGS sequence"/>
</dbReference>
<keyword evidence="12" id="KW-1185">Reference proteome</keyword>
<dbReference type="InterPro" id="IPR036565">
    <property type="entry name" value="Mur-like_cat_sf"/>
</dbReference>
<dbReference type="GO" id="GO:0071555">
    <property type="term" value="P:cell wall organization"/>
    <property type="evidence" value="ECO:0007669"/>
    <property type="project" value="UniProtKB-KW"/>
</dbReference>
<dbReference type="GO" id="GO:0051301">
    <property type="term" value="P:cell division"/>
    <property type="evidence" value="ECO:0007669"/>
    <property type="project" value="UniProtKB-KW"/>
</dbReference>
<protein>
    <recommendedName>
        <fullName evidence="7 8">UDP-N-acetylmuramoylalanine--D-glutamate ligase</fullName>
        <ecNumber evidence="7 8">6.3.2.9</ecNumber>
    </recommendedName>
    <alternativeName>
        <fullName evidence="7">D-glutamic acid-adding enzyme</fullName>
    </alternativeName>
    <alternativeName>
        <fullName evidence="7">UDP-N-acetylmuramoyl-L-alanyl-D-glutamate synthetase</fullName>
    </alternativeName>
</protein>
<evidence type="ECO:0000259" key="10">
    <source>
        <dbReference type="Pfam" id="PF08245"/>
    </source>
</evidence>
<name>T0JPL8_9BACT</name>
<proteinExistence type="inferred from homology"/>
<organism evidence="11 12">
    <name type="scientific">Sulfurimonas hongkongensis</name>
    <dbReference type="NCBI Taxonomy" id="1172190"/>
    <lineage>
        <taxon>Bacteria</taxon>
        <taxon>Pseudomonadati</taxon>
        <taxon>Campylobacterota</taxon>
        <taxon>Epsilonproteobacteria</taxon>
        <taxon>Campylobacterales</taxon>
        <taxon>Sulfurimonadaceae</taxon>
        <taxon>Sulfurimonas</taxon>
    </lineage>
</organism>
<keyword evidence="4 7" id="KW-0436">Ligase</keyword>
<evidence type="ECO:0000256" key="2">
    <source>
        <dbReference type="ARBA" id="ARBA00004752"/>
    </source>
</evidence>
<dbReference type="PANTHER" id="PTHR43692">
    <property type="entry name" value="UDP-N-ACETYLMURAMOYLALANINE--D-GLUTAMATE LIGASE"/>
    <property type="match status" value="1"/>
</dbReference>
<keyword evidence="7 8" id="KW-0132">Cell division</keyword>
<evidence type="ECO:0000313" key="11">
    <source>
        <dbReference type="EMBL" id="EQB40116.1"/>
    </source>
</evidence>
<keyword evidence="7 8" id="KW-0133">Cell shape</keyword>
<dbReference type="RefSeq" id="WP_021286990.1">
    <property type="nucleotide sequence ID" value="NZ_AUPZ01000004.1"/>
</dbReference>
<keyword evidence="7 8" id="KW-0961">Cell wall biogenesis/degradation</keyword>
<dbReference type="Pfam" id="PF08245">
    <property type="entry name" value="Mur_ligase_M"/>
    <property type="match status" value="1"/>
</dbReference>
<dbReference type="PANTHER" id="PTHR43692:SF1">
    <property type="entry name" value="UDP-N-ACETYLMURAMOYLALANINE--D-GLUTAMATE LIGASE"/>
    <property type="match status" value="1"/>
</dbReference>
<dbReference type="GO" id="GO:0008360">
    <property type="term" value="P:regulation of cell shape"/>
    <property type="evidence" value="ECO:0007669"/>
    <property type="project" value="UniProtKB-KW"/>
</dbReference>
<evidence type="ECO:0000256" key="3">
    <source>
        <dbReference type="ARBA" id="ARBA00022490"/>
    </source>
</evidence>
<keyword evidence="3 7" id="KW-0963">Cytoplasm</keyword>
<feature type="binding site" evidence="7">
    <location>
        <begin position="94"/>
        <end position="100"/>
    </location>
    <ligand>
        <name>ATP</name>
        <dbReference type="ChEBI" id="CHEBI:30616"/>
    </ligand>
</feature>
<dbReference type="SUPFAM" id="SSF53244">
    <property type="entry name" value="MurD-like peptide ligases, peptide-binding domain"/>
    <property type="match status" value="1"/>
</dbReference>
<dbReference type="InterPro" id="IPR005762">
    <property type="entry name" value="MurD"/>
</dbReference>
<evidence type="ECO:0000256" key="6">
    <source>
        <dbReference type="ARBA" id="ARBA00022840"/>
    </source>
</evidence>
<feature type="domain" description="Mur ligase central" evidence="10">
    <location>
        <begin position="92"/>
        <end position="195"/>
    </location>
</feature>
<keyword evidence="6 7" id="KW-0067">ATP-binding</keyword>
<dbReference type="AlphaFoldDB" id="T0JPL8"/>
<dbReference type="STRING" id="1172190.M947_03590"/>
<evidence type="ECO:0000256" key="4">
    <source>
        <dbReference type="ARBA" id="ARBA00022598"/>
    </source>
</evidence>
<dbReference type="EMBL" id="AUPZ01000004">
    <property type="protein sequence ID" value="EQB40116.1"/>
    <property type="molecule type" value="Genomic_DNA"/>
</dbReference>
<accession>T0JPL8</accession>
<dbReference type="GO" id="GO:0009252">
    <property type="term" value="P:peptidoglycan biosynthetic process"/>
    <property type="evidence" value="ECO:0007669"/>
    <property type="project" value="UniProtKB-UniRule"/>
</dbReference>
<evidence type="ECO:0000256" key="8">
    <source>
        <dbReference type="RuleBase" id="RU003664"/>
    </source>
</evidence>
<dbReference type="UniPathway" id="UPA00219"/>
<evidence type="ECO:0000259" key="9">
    <source>
        <dbReference type="Pfam" id="PF02875"/>
    </source>
</evidence>
<evidence type="ECO:0000256" key="7">
    <source>
        <dbReference type="HAMAP-Rule" id="MF_00639"/>
    </source>
</evidence>
<feature type="domain" description="Mur ligase C-terminal" evidence="9">
    <location>
        <begin position="262"/>
        <end position="375"/>
    </location>
</feature>
<gene>
    <name evidence="7 11" type="primary">murD</name>
    <name evidence="11" type="ORF">M947_03590</name>
</gene>
<keyword evidence="7 8" id="KW-0573">Peptidoglycan synthesis</keyword>
<dbReference type="NCBIfam" id="TIGR01087">
    <property type="entry name" value="murD"/>
    <property type="match status" value="1"/>
</dbReference>
<evidence type="ECO:0000256" key="5">
    <source>
        <dbReference type="ARBA" id="ARBA00022741"/>
    </source>
</evidence>
<reference evidence="11 12" key="1">
    <citation type="submission" date="2013-07" db="EMBL/GenBank/DDBJ databases">
        <title>Sulfurimonas hongkongensis AST-10 Genome Sequencing.</title>
        <authorList>
            <person name="Cai L."/>
            <person name="Zhang T."/>
        </authorList>
    </citation>
    <scope>NUCLEOTIDE SEQUENCE [LARGE SCALE GENOMIC DNA]</scope>
    <source>
        <strain evidence="11 12">AST-10</strain>
    </source>
</reference>
<dbReference type="GO" id="GO:0008764">
    <property type="term" value="F:UDP-N-acetylmuramoylalanine-D-glutamate ligase activity"/>
    <property type="evidence" value="ECO:0007669"/>
    <property type="project" value="UniProtKB-UniRule"/>
</dbReference>
<dbReference type="HAMAP" id="MF_00639">
    <property type="entry name" value="MurD"/>
    <property type="match status" value="1"/>
</dbReference>
<comment type="subcellular location">
    <subcellularLocation>
        <location evidence="1 7 8">Cytoplasm</location>
    </subcellularLocation>
</comment>
<comment type="function">
    <text evidence="7 8">Cell wall formation. Catalyzes the addition of glutamate to the nucleotide precursor UDP-N-acetylmuramoyl-L-alanine (UMA).</text>
</comment>
<dbReference type="Pfam" id="PF02875">
    <property type="entry name" value="Mur_ligase_C"/>
    <property type="match status" value="1"/>
</dbReference>
<dbReference type="EC" id="6.3.2.9" evidence="7 8"/>
<comment type="caution">
    <text evidence="11">The sequence shown here is derived from an EMBL/GenBank/DDBJ whole genome shotgun (WGS) entry which is preliminary data.</text>
</comment>
<keyword evidence="7 8" id="KW-0131">Cell cycle</keyword>
<dbReference type="GO" id="GO:0005524">
    <property type="term" value="F:ATP binding"/>
    <property type="evidence" value="ECO:0007669"/>
    <property type="project" value="UniProtKB-UniRule"/>
</dbReference>
<dbReference type="GO" id="GO:0005737">
    <property type="term" value="C:cytoplasm"/>
    <property type="evidence" value="ECO:0007669"/>
    <property type="project" value="UniProtKB-SubCell"/>
</dbReference>
<dbReference type="InterPro" id="IPR013221">
    <property type="entry name" value="Mur_ligase_cen"/>
</dbReference>
<comment type="similarity">
    <text evidence="7">Belongs to the MurCDEF family.</text>
</comment>